<dbReference type="SUPFAM" id="SSF46626">
    <property type="entry name" value="Cytochrome c"/>
    <property type="match status" value="1"/>
</dbReference>
<feature type="signal peptide" evidence="5">
    <location>
        <begin position="1"/>
        <end position="21"/>
    </location>
</feature>
<dbReference type="AlphaFoldDB" id="A0A1G7PZU8"/>
<proteinExistence type="predicted"/>
<keyword evidence="8" id="KW-1185">Reference proteome</keyword>
<keyword evidence="3" id="KW-0408">Iron</keyword>
<dbReference type="Proteomes" id="UP000182427">
    <property type="component" value="Chromosome I"/>
</dbReference>
<dbReference type="GO" id="GO:0020037">
    <property type="term" value="F:heme binding"/>
    <property type="evidence" value="ECO:0007669"/>
    <property type="project" value="InterPro"/>
</dbReference>
<feature type="domain" description="Cytochrome c" evidence="6">
    <location>
        <begin position="76"/>
        <end position="154"/>
    </location>
</feature>
<evidence type="ECO:0000256" key="1">
    <source>
        <dbReference type="ARBA" id="ARBA00022617"/>
    </source>
</evidence>
<keyword evidence="1" id="KW-0349">Heme</keyword>
<dbReference type="InterPro" id="IPR036909">
    <property type="entry name" value="Cyt_c-like_dom_sf"/>
</dbReference>
<evidence type="ECO:0000313" key="8">
    <source>
        <dbReference type="Proteomes" id="UP000182427"/>
    </source>
</evidence>
<accession>A0A1G7PZU8</accession>
<feature type="region of interest" description="Disordered" evidence="4">
    <location>
        <begin position="166"/>
        <end position="196"/>
    </location>
</feature>
<sequence>MKTLLRMLACLLLLVALAALAVVAWARHAGGFSARTTPSALETALARYTRSLAIPGSAKSLQNPIADSPLVQHDAMAHYADHCASCHANDGSGDTMYGKGLYPKPPDLRLAATQNLSDGELFFIIQNGVRLTGMPAFGSPGDEGADSWKLVRFIRHLPKITPTEVEEMNGMNPKGPDELQEEKQEQEFLNGAPAAK</sequence>
<dbReference type="Gene3D" id="1.10.760.10">
    <property type="entry name" value="Cytochrome c-like domain"/>
    <property type="match status" value="1"/>
</dbReference>
<dbReference type="RefSeq" id="WP_156785198.1">
    <property type="nucleotide sequence ID" value="NZ_LT629690.1"/>
</dbReference>
<evidence type="ECO:0000313" key="7">
    <source>
        <dbReference type="EMBL" id="SDF90890.1"/>
    </source>
</evidence>
<gene>
    <name evidence="7" type="ORF">SAMN05444167_3661</name>
</gene>
<keyword evidence="5" id="KW-0732">Signal</keyword>
<evidence type="ECO:0000256" key="5">
    <source>
        <dbReference type="SAM" id="SignalP"/>
    </source>
</evidence>
<feature type="compositionally biased region" description="Basic and acidic residues" evidence="4">
    <location>
        <begin position="175"/>
        <end position="186"/>
    </location>
</feature>
<dbReference type="GO" id="GO:0009055">
    <property type="term" value="F:electron transfer activity"/>
    <property type="evidence" value="ECO:0007669"/>
    <property type="project" value="InterPro"/>
</dbReference>
<evidence type="ECO:0000259" key="6">
    <source>
        <dbReference type="Pfam" id="PF13442"/>
    </source>
</evidence>
<organism evidence="7 8">
    <name type="scientific">Terriglobus roseus</name>
    <dbReference type="NCBI Taxonomy" id="392734"/>
    <lineage>
        <taxon>Bacteria</taxon>
        <taxon>Pseudomonadati</taxon>
        <taxon>Acidobacteriota</taxon>
        <taxon>Terriglobia</taxon>
        <taxon>Terriglobales</taxon>
        <taxon>Acidobacteriaceae</taxon>
        <taxon>Terriglobus</taxon>
    </lineage>
</organism>
<dbReference type="EMBL" id="LT629690">
    <property type="protein sequence ID" value="SDF90890.1"/>
    <property type="molecule type" value="Genomic_DNA"/>
</dbReference>
<dbReference type="GO" id="GO:0046872">
    <property type="term" value="F:metal ion binding"/>
    <property type="evidence" value="ECO:0007669"/>
    <property type="project" value="UniProtKB-KW"/>
</dbReference>
<dbReference type="OrthoDB" id="9773456at2"/>
<protein>
    <submittedName>
        <fullName evidence="7">Cytochrome C oxidase, cbb3-type, subunit III</fullName>
    </submittedName>
</protein>
<reference evidence="7 8" key="1">
    <citation type="submission" date="2016-10" db="EMBL/GenBank/DDBJ databases">
        <authorList>
            <person name="de Groot N.N."/>
        </authorList>
    </citation>
    <scope>NUCLEOTIDE SEQUENCE [LARGE SCALE GENOMIC DNA]</scope>
    <source>
        <strain evidence="7 8">GAS232</strain>
    </source>
</reference>
<feature type="chain" id="PRO_5009242334" evidence="5">
    <location>
        <begin position="22"/>
        <end position="196"/>
    </location>
</feature>
<keyword evidence="2" id="KW-0479">Metal-binding</keyword>
<dbReference type="InterPro" id="IPR009056">
    <property type="entry name" value="Cyt_c-like_dom"/>
</dbReference>
<name>A0A1G7PZU8_9BACT</name>
<evidence type="ECO:0000256" key="3">
    <source>
        <dbReference type="ARBA" id="ARBA00023004"/>
    </source>
</evidence>
<evidence type="ECO:0000256" key="2">
    <source>
        <dbReference type="ARBA" id="ARBA00022723"/>
    </source>
</evidence>
<dbReference type="Pfam" id="PF13442">
    <property type="entry name" value="Cytochrome_CBB3"/>
    <property type="match status" value="1"/>
</dbReference>
<evidence type="ECO:0000256" key="4">
    <source>
        <dbReference type="SAM" id="MobiDB-lite"/>
    </source>
</evidence>